<sequence length="318" mass="35720">MEKIVSESNLPLFEALASNVRIKIIELLGQQPMIMKDLASALGLSNSIITMHVKKLERADLVRTEMIPGKGASQKLCTLVAERIELVFPSKGLIPRNFHVSNIPIGHFTDFEVKPTCGLASKYKIIGGGFDDPRYFLDTERVDAKILWFSQGYVTYKIANYLLPDEEPEELEISMELASEAPLSNEHWPSDISFAFNGVDIGKWTSPGDFGGTRGKHTPEWWDINMNQYGLLVHIRINEDGTFIEGTKVSDYTIRDVHIRKLQWDFTLSVKEDAKNLGGLTIYGTGFGNYYQDIVFKLTYISGAAKSFSTRPEALELS</sequence>
<dbReference type="GO" id="GO:0003677">
    <property type="term" value="F:DNA binding"/>
    <property type="evidence" value="ECO:0007669"/>
    <property type="project" value="UniProtKB-KW"/>
</dbReference>
<evidence type="ECO:0000313" key="4">
    <source>
        <dbReference type="Proteomes" id="UP000006620"/>
    </source>
</evidence>
<dbReference type="InterPro" id="IPR036388">
    <property type="entry name" value="WH-like_DNA-bd_sf"/>
</dbReference>
<dbReference type="InterPro" id="IPR036390">
    <property type="entry name" value="WH_DNA-bd_sf"/>
</dbReference>
<dbReference type="GO" id="GO:0003700">
    <property type="term" value="F:DNA-binding transcription factor activity"/>
    <property type="evidence" value="ECO:0007669"/>
    <property type="project" value="InterPro"/>
</dbReference>
<dbReference type="Gene3D" id="1.10.10.10">
    <property type="entry name" value="Winged helix-like DNA-binding domain superfamily/Winged helix DNA-binding domain"/>
    <property type="match status" value="1"/>
</dbReference>
<proteinExistence type="predicted"/>
<dbReference type="CDD" id="cd00090">
    <property type="entry name" value="HTH_ARSR"/>
    <property type="match status" value="1"/>
</dbReference>
<dbReference type="KEGG" id="pms:KNP414_05330"/>
<organism evidence="3 4">
    <name type="scientific">Paenibacillus mucilaginosus (strain KNP414)</name>
    <dbReference type="NCBI Taxonomy" id="1036673"/>
    <lineage>
        <taxon>Bacteria</taxon>
        <taxon>Bacillati</taxon>
        <taxon>Bacillota</taxon>
        <taxon>Bacilli</taxon>
        <taxon>Bacillales</taxon>
        <taxon>Paenibacillaceae</taxon>
        <taxon>Paenibacillus</taxon>
    </lineage>
</organism>
<dbReference type="PROSITE" id="PS50987">
    <property type="entry name" value="HTH_ARSR_2"/>
    <property type="match status" value="1"/>
</dbReference>
<gene>
    <name evidence="3" type="ordered locus">KNP414_05330</name>
</gene>
<evidence type="ECO:0000259" key="2">
    <source>
        <dbReference type="PROSITE" id="PS50987"/>
    </source>
</evidence>
<keyword evidence="1" id="KW-0238">DNA-binding</keyword>
<dbReference type="Pfam" id="PF01022">
    <property type="entry name" value="HTH_5"/>
    <property type="match status" value="1"/>
</dbReference>
<evidence type="ECO:0000313" key="3">
    <source>
        <dbReference type="EMBL" id="AEI43854.1"/>
    </source>
</evidence>
<feature type="domain" description="HTH arsR-type" evidence="2">
    <location>
        <begin position="1"/>
        <end position="95"/>
    </location>
</feature>
<dbReference type="InterPro" id="IPR011991">
    <property type="entry name" value="ArsR-like_HTH"/>
</dbReference>
<dbReference type="EMBL" id="CP002869">
    <property type="protein sequence ID" value="AEI43854.1"/>
    <property type="molecule type" value="Genomic_DNA"/>
</dbReference>
<accession>F8FE95</accession>
<dbReference type="PATRIC" id="fig|1036673.3.peg.4941"/>
<protein>
    <recommendedName>
        <fullName evidence="2">HTH arsR-type domain-containing protein</fullName>
    </recommendedName>
</protein>
<dbReference type="RefSeq" id="WP_013919007.1">
    <property type="nucleotide sequence ID" value="NC_015690.1"/>
</dbReference>
<dbReference type="InterPro" id="IPR001845">
    <property type="entry name" value="HTH_ArsR_DNA-bd_dom"/>
</dbReference>
<evidence type="ECO:0000256" key="1">
    <source>
        <dbReference type="ARBA" id="ARBA00023125"/>
    </source>
</evidence>
<reference evidence="4" key="1">
    <citation type="submission" date="2011-06" db="EMBL/GenBank/DDBJ databases">
        <title>Complete genome sequence of Paenibacillus mucilaginosus KNP414.</title>
        <authorList>
            <person name="Wang J."/>
            <person name="Hu S."/>
            <person name="Hu X."/>
            <person name="Zhang B."/>
            <person name="Dong D."/>
            <person name="Zhang S."/>
            <person name="Zhao K."/>
            <person name="Wu D."/>
        </authorList>
    </citation>
    <scope>NUCLEOTIDE SEQUENCE [LARGE SCALE GENOMIC DNA]</scope>
    <source>
        <strain evidence="4">KNP414</strain>
    </source>
</reference>
<name>F8FE95_PAEMK</name>
<dbReference type="Proteomes" id="UP000006620">
    <property type="component" value="Chromosome"/>
</dbReference>
<dbReference type="SUPFAM" id="SSF46785">
    <property type="entry name" value="Winged helix' DNA-binding domain"/>
    <property type="match status" value="1"/>
</dbReference>
<dbReference type="SMART" id="SM00418">
    <property type="entry name" value="HTH_ARSR"/>
    <property type="match status" value="1"/>
</dbReference>
<reference evidence="3 4" key="2">
    <citation type="journal article" date="2013" name="Genome Announc.">
        <title>Genome Sequence of Growth-Improving Paenibacillus mucilaginosus Strain KNP414.</title>
        <authorList>
            <person name="Lu J.J."/>
            <person name="Wang J.F."/>
            <person name="Hu X.F."/>
        </authorList>
    </citation>
    <scope>NUCLEOTIDE SEQUENCE [LARGE SCALE GENOMIC DNA]</scope>
    <source>
        <strain evidence="3 4">KNP414</strain>
    </source>
</reference>
<dbReference type="AlphaFoldDB" id="F8FE95"/>
<dbReference type="HOGENOM" id="CLU_902760_0_0_9"/>